<dbReference type="InterPro" id="IPR009045">
    <property type="entry name" value="Zn_M74/Hedgehog-like"/>
</dbReference>
<dbReference type="KEGG" id="bex:A11Q_291"/>
<protein>
    <recommendedName>
        <fullName evidence="2">D-alanyl-D-alanine carboxypeptidase-like core domain-containing protein</fullName>
    </recommendedName>
</protein>
<gene>
    <name evidence="3" type="ORF">A11Q_291</name>
</gene>
<dbReference type="STRING" id="1184267.A11Q_291"/>
<dbReference type="GO" id="GO:0008233">
    <property type="term" value="F:peptidase activity"/>
    <property type="evidence" value="ECO:0007669"/>
    <property type="project" value="InterPro"/>
</dbReference>
<evidence type="ECO:0000313" key="3">
    <source>
        <dbReference type="EMBL" id="AGH94511.1"/>
    </source>
</evidence>
<feature type="chain" id="PRO_5004060494" description="D-alanyl-D-alanine carboxypeptidase-like core domain-containing protein" evidence="1">
    <location>
        <begin position="20"/>
        <end position="318"/>
    </location>
</feature>
<dbReference type="PATRIC" id="fig|1184267.3.peg.293"/>
<organism evidence="3 4">
    <name type="scientific">Pseudobdellovibrio exovorus JSS</name>
    <dbReference type="NCBI Taxonomy" id="1184267"/>
    <lineage>
        <taxon>Bacteria</taxon>
        <taxon>Pseudomonadati</taxon>
        <taxon>Bdellovibrionota</taxon>
        <taxon>Bdellovibrionia</taxon>
        <taxon>Bdellovibrionales</taxon>
        <taxon>Pseudobdellovibrionaceae</taxon>
        <taxon>Pseudobdellovibrio</taxon>
    </lineage>
</organism>
<dbReference type="eggNOG" id="COG1876">
    <property type="taxonomic scope" value="Bacteria"/>
</dbReference>
<dbReference type="PROSITE" id="PS51257">
    <property type="entry name" value="PROKAR_LIPOPROTEIN"/>
    <property type="match status" value="1"/>
</dbReference>
<dbReference type="Gene3D" id="3.30.1380.10">
    <property type="match status" value="1"/>
</dbReference>
<proteinExistence type="predicted"/>
<dbReference type="InterPro" id="IPR003709">
    <property type="entry name" value="VanY-like_core_dom"/>
</dbReference>
<evidence type="ECO:0000256" key="1">
    <source>
        <dbReference type="SAM" id="SignalP"/>
    </source>
</evidence>
<feature type="domain" description="D-alanyl-D-alanine carboxypeptidase-like core" evidence="2">
    <location>
        <begin position="211"/>
        <end position="314"/>
    </location>
</feature>
<keyword evidence="1" id="KW-0732">Signal</keyword>
<dbReference type="GO" id="GO:0006508">
    <property type="term" value="P:proteolysis"/>
    <property type="evidence" value="ECO:0007669"/>
    <property type="project" value="InterPro"/>
</dbReference>
<evidence type="ECO:0000259" key="2">
    <source>
        <dbReference type="Pfam" id="PF02557"/>
    </source>
</evidence>
<dbReference type="EMBL" id="CP003537">
    <property type="protein sequence ID" value="AGH94511.1"/>
    <property type="molecule type" value="Genomic_DNA"/>
</dbReference>
<dbReference type="Pfam" id="PF02557">
    <property type="entry name" value="VanY"/>
    <property type="match status" value="1"/>
</dbReference>
<reference evidence="3 4" key="1">
    <citation type="journal article" date="2013" name="ISME J.">
        <title>By their genes ye shall know them: genomic signatures of predatory bacteria.</title>
        <authorList>
            <person name="Pasternak Z."/>
            <person name="Pietrokovski S."/>
            <person name="Rotem O."/>
            <person name="Gophna U."/>
            <person name="Lurie-Weinberger M.N."/>
            <person name="Jurkevitch E."/>
        </authorList>
    </citation>
    <scope>NUCLEOTIDE SEQUENCE [LARGE SCALE GENOMIC DNA]</scope>
    <source>
        <strain evidence="3 4">JSS</strain>
    </source>
</reference>
<dbReference type="AlphaFoldDB" id="M4V934"/>
<evidence type="ECO:0000313" key="4">
    <source>
        <dbReference type="Proteomes" id="UP000012040"/>
    </source>
</evidence>
<name>M4V934_9BACT</name>
<dbReference type="HOGENOM" id="CLU_068880_0_0_7"/>
<dbReference type="Proteomes" id="UP000012040">
    <property type="component" value="Chromosome"/>
</dbReference>
<keyword evidence="4" id="KW-1185">Reference proteome</keyword>
<feature type="signal peptide" evidence="1">
    <location>
        <begin position="1"/>
        <end position="19"/>
    </location>
</feature>
<accession>M4V934</accession>
<dbReference type="CDD" id="cd14814">
    <property type="entry name" value="Peptidase_M15"/>
    <property type="match status" value="1"/>
</dbReference>
<sequence length="318" mass="36002">MKRRDFLKMSMASSPLLLAGCSIWPHLCRSCHPDQEAANKTTAATAPVEIAEPNENADLAETQDVSPKKTQLQLSDELLKDQRAKSVYFSQDFPDDIYFKGEKFDTMKTLTMKFRAVQKNIGFGNFNLISMDDFFRFSTASASIGGITAAEKKFLEEIFYFDAQKYGFTGQKVMHKFTDNVPKNKAVKIPRSGHYLIGGESVEVYNRVRKDIGESLILTSGVRANAKQFHLFFEKALSTQGNVSKASRSLAPPGYSFHGRWDFDVGKIGYGLKNFSDDFANTDEYKRLLDLGYINIRYTQSNLLGVRFEPWHIKVEDV</sequence>